<proteinExistence type="predicted"/>
<comment type="caution">
    <text evidence="1">The sequence shown here is derived from an EMBL/GenBank/DDBJ whole genome shotgun (WGS) entry which is preliminary data.</text>
</comment>
<protein>
    <submittedName>
        <fullName evidence="1">31803_t:CDS:1</fullName>
    </submittedName>
</protein>
<feature type="non-terminal residue" evidence="1">
    <location>
        <position position="59"/>
    </location>
</feature>
<organism evidence="1 2">
    <name type="scientific">Racocetra persica</name>
    <dbReference type="NCBI Taxonomy" id="160502"/>
    <lineage>
        <taxon>Eukaryota</taxon>
        <taxon>Fungi</taxon>
        <taxon>Fungi incertae sedis</taxon>
        <taxon>Mucoromycota</taxon>
        <taxon>Glomeromycotina</taxon>
        <taxon>Glomeromycetes</taxon>
        <taxon>Diversisporales</taxon>
        <taxon>Gigasporaceae</taxon>
        <taxon>Racocetra</taxon>
    </lineage>
</organism>
<reference evidence="1" key="1">
    <citation type="submission" date="2021-06" db="EMBL/GenBank/DDBJ databases">
        <authorList>
            <person name="Kallberg Y."/>
            <person name="Tangrot J."/>
            <person name="Rosling A."/>
        </authorList>
    </citation>
    <scope>NUCLEOTIDE SEQUENCE</scope>
    <source>
        <strain evidence="1">MA461A</strain>
    </source>
</reference>
<dbReference type="Proteomes" id="UP000789920">
    <property type="component" value="Unassembled WGS sequence"/>
</dbReference>
<accession>A0ACA9SMN7</accession>
<dbReference type="EMBL" id="CAJVQC010128964">
    <property type="protein sequence ID" value="CAG8841089.1"/>
    <property type="molecule type" value="Genomic_DNA"/>
</dbReference>
<evidence type="ECO:0000313" key="2">
    <source>
        <dbReference type="Proteomes" id="UP000789920"/>
    </source>
</evidence>
<name>A0ACA9SMN7_9GLOM</name>
<sequence>FECDYSLYPSKEFQQKWLRHYLCSYKPDATITEKEVNELYREVNKFSLASHFYWGVWGL</sequence>
<gene>
    <name evidence="1" type="ORF">RPERSI_LOCUS31717</name>
</gene>
<evidence type="ECO:0000313" key="1">
    <source>
        <dbReference type="EMBL" id="CAG8841089.1"/>
    </source>
</evidence>
<keyword evidence="2" id="KW-1185">Reference proteome</keyword>
<feature type="non-terminal residue" evidence="1">
    <location>
        <position position="1"/>
    </location>
</feature>